<reference evidence="2" key="1">
    <citation type="submission" date="2023-05" db="EMBL/GenBank/DDBJ databases">
        <title>Nepenthes gracilis genome sequencing.</title>
        <authorList>
            <person name="Fukushima K."/>
        </authorList>
    </citation>
    <scope>NUCLEOTIDE SEQUENCE</scope>
    <source>
        <strain evidence="2">SING2019-196</strain>
    </source>
</reference>
<accession>A0AAD3P6M2</accession>
<feature type="compositionally biased region" description="Basic and acidic residues" evidence="1">
    <location>
        <begin position="207"/>
        <end position="224"/>
    </location>
</feature>
<sequence>MILEGPMPIVLPLCSCFGAGARWAILNTNRMEFEVAILCAGDVTANGTVLWSVLWAVLVSEVPEKPFYYAITVLPLEAATLLRRLPAVHADLLVGPSVAFLGCCCSHLFPLLIFDGLLGLYGALVVCWLPPEGVLPILAKSKHRQRGIAGQPPRLFSTFRSREYGPAVSLQQSQQTHHHQMEMMKPATARSNQPSASPKYDTITSAEDTKKIKINHDRPGEKENYPCFAP</sequence>
<protein>
    <submittedName>
        <fullName evidence="2">Uncharacterized protein</fullName>
    </submittedName>
</protein>
<proteinExistence type="predicted"/>
<evidence type="ECO:0000313" key="3">
    <source>
        <dbReference type="Proteomes" id="UP001279734"/>
    </source>
</evidence>
<gene>
    <name evidence="2" type="ORF">Nepgr_002645</name>
</gene>
<feature type="compositionally biased region" description="Polar residues" evidence="1">
    <location>
        <begin position="189"/>
        <end position="206"/>
    </location>
</feature>
<organism evidence="2 3">
    <name type="scientific">Nepenthes gracilis</name>
    <name type="common">Slender pitcher plant</name>
    <dbReference type="NCBI Taxonomy" id="150966"/>
    <lineage>
        <taxon>Eukaryota</taxon>
        <taxon>Viridiplantae</taxon>
        <taxon>Streptophyta</taxon>
        <taxon>Embryophyta</taxon>
        <taxon>Tracheophyta</taxon>
        <taxon>Spermatophyta</taxon>
        <taxon>Magnoliopsida</taxon>
        <taxon>eudicotyledons</taxon>
        <taxon>Gunneridae</taxon>
        <taxon>Pentapetalae</taxon>
        <taxon>Caryophyllales</taxon>
        <taxon>Nepenthaceae</taxon>
        <taxon>Nepenthes</taxon>
    </lineage>
</organism>
<dbReference type="Proteomes" id="UP001279734">
    <property type="component" value="Unassembled WGS sequence"/>
</dbReference>
<dbReference type="EMBL" id="BSYO01000002">
    <property type="protein sequence ID" value="GMH00806.1"/>
    <property type="molecule type" value="Genomic_DNA"/>
</dbReference>
<comment type="caution">
    <text evidence="2">The sequence shown here is derived from an EMBL/GenBank/DDBJ whole genome shotgun (WGS) entry which is preliminary data.</text>
</comment>
<evidence type="ECO:0000256" key="1">
    <source>
        <dbReference type="SAM" id="MobiDB-lite"/>
    </source>
</evidence>
<keyword evidence="3" id="KW-1185">Reference proteome</keyword>
<feature type="region of interest" description="Disordered" evidence="1">
    <location>
        <begin position="169"/>
        <end position="230"/>
    </location>
</feature>
<name>A0AAD3P6M2_NEPGR</name>
<evidence type="ECO:0000313" key="2">
    <source>
        <dbReference type="EMBL" id="GMH00806.1"/>
    </source>
</evidence>
<dbReference type="AlphaFoldDB" id="A0AAD3P6M2"/>